<dbReference type="EMBL" id="MU006091">
    <property type="protein sequence ID" value="KAF2841345.1"/>
    <property type="molecule type" value="Genomic_DNA"/>
</dbReference>
<dbReference type="PANTHER" id="PTHR42749">
    <property type="entry name" value="CELL SHAPE-DETERMINING PROTEIN MREB"/>
    <property type="match status" value="1"/>
</dbReference>
<accession>A0A9P4SF15</accession>
<proteinExistence type="predicted"/>
<evidence type="ECO:0000313" key="3">
    <source>
        <dbReference type="Proteomes" id="UP000799429"/>
    </source>
</evidence>
<protein>
    <recommendedName>
        <fullName evidence="4">Actin-like ATPase domain-containing protein</fullName>
    </recommendedName>
</protein>
<comment type="caution">
    <text evidence="2">The sequence shown here is derived from an EMBL/GenBank/DDBJ whole genome shotgun (WGS) entry which is preliminary data.</text>
</comment>
<dbReference type="Gene3D" id="3.90.640.10">
    <property type="entry name" value="Actin, Chain A, domain 4"/>
    <property type="match status" value="1"/>
</dbReference>
<name>A0A9P4SF15_9PEZI</name>
<sequence length="747" mass="84046">MENQRPDMIVGVDFGMTCTGVAYANLSIGSSTVRWIQKWPGRGQANENKVPTVLVYPRGSKAPSSWGFLSETVHEQTGHDKEYREWFKTFIDPGRLRQAQIDRPTEAPNSSIEVERWCEDYLRRLYQHIEFKLGPELQSTTWQNARIEFITSVPTTWSPPIVENFRQMLERAGFGELYNHKLSVGLTEAEAAAVHTSTEASGIFRERDILLVCDAGGGTTDLSVLRVTNAQSNSISLQQLDVVFGDTIGSAAIDFDFERFVRARLEEANRVMPIGISAEGAAWEMMKSKEFQNTKCEFGGPSDTPLFSITVPHLSTNYLNRTMGIDNGEMRFTREDLQRLFDKQVQKMFRLIDSQLHNLRTKMPLEQVSHLVLSGGLGNSAYVQNQLRQRYGIGGNMQSSGRTMQVRIAPDPQLAVCKGIVVDRLRKFHVGHAVIGWRCARASYGTICKVPYDKNNPDHANVPTQKDSMTGKLYVANAIAWFIRKGDPVSSDTPIIHEFTRKVAPSDPRKGFPTSIVCTQIDPRYLPSYVDGNTHVICELQADLSSIDEGQFEAKNRHFWSAGPKYFKVNYQVRVIIGPADIRFELWFNGQRLNKDQPIHVEWSPMPMAGPQMQIPPAVNQPQNPQQLMPQQQQQLMPQQQQQGYPYPPQTDFKIPGLTPAYQLQPVHQLPMMPPTSPMPQIARLSGHPQPPDVKRVRSPPPPQQTFRYSSPSPPESMGRYPPPPMPQVPQQALSPVPGMAASWGIS</sequence>
<gene>
    <name evidence="2" type="ORF">M501DRAFT_1029446</name>
</gene>
<evidence type="ECO:0008006" key="4">
    <source>
        <dbReference type="Google" id="ProtNLM"/>
    </source>
</evidence>
<dbReference type="PANTHER" id="PTHR42749:SF1">
    <property type="entry name" value="CELL SHAPE-DETERMINING PROTEIN MREB"/>
    <property type="match status" value="1"/>
</dbReference>
<feature type="region of interest" description="Disordered" evidence="1">
    <location>
        <begin position="668"/>
        <end position="747"/>
    </location>
</feature>
<evidence type="ECO:0000256" key="1">
    <source>
        <dbReference type="SAM" id="MobiDB-lite"/>
    </source>
</evidence>
<dbReference type="AlphaFoldDB" id="A0A9P4SF15"/>
<feature type="compositionally biased region" description="Low complexity" evidence="1">
    <location>
        <begin position="615"/>
        <end position="645"/>
    </location>
</feature>
<organism evidence="2 3">
    <name type="scientific">Patellaria atrata CBS 101060</name>
    <dbReference type="NCBI Taxonomy" id="1346257"/>
    <lineage>
        <taxon>Eukaryota</taxon>
        <taxon>Fungi</taxon>
        <taxon>Dikarya</taxon>
        <taxon>Ascomycota</taxon>
        <taxon>Pezizomycotina</taxon>
        <taxon>Dothideomycetes</taxon>
        <taxon>Dothideomycetes incertae sedis</taxon>
        <taxon>Patellariales</taxon>
        <taxon>Patellariaceae</taxon>
        <taxon>Patellaria</taxon>
    </lineage>
</organism>
<dbReference type="OrthoDB" id="2394218at2759"/>
<keyword evidence="3" id="KW-1185">Reference proteome</keyword>
<dbReference type="Gene3D" id="3.30.420.40">
    <property type="match status" value="2"/>
</dbReference>
<reference evidence="2" key="1">
    <citation type="journal article" date="2020" name="Stud. Mycol.">
        <title>101 Dothideomycetes genomes: a test case for predicting lifestyles and emergence of pathogens.</title>
        <authorList>
            <person name="Haridas S."/>
            <person name="Albert R."/>
            <person name="Binder M."/>
            <person name="Bloem J."/>
            <person name="Labutti K."/>
            <person name="Salamov A."/>
            <person name="Andreopoulos B."/>
            <person name="Baker S."/>
            <person name="Barry K."/>
            <person name="Bills G."/>
            <person name="Bluhm B."/>
            <person name="Cannon C."/>
            <person name="Castanera R."/>
            <person name="Culley D."/>
            <person name="Daum C."/>
            <person name="Ezra D."/>
            <person name="Gonzalez J."/>
            <person name="Henrissat B."/>
            <person name="Kuo A."/>
            <person name="Liang C."/>
            <person name="Lipzen A."/>
            <person name="Lutzoni F."/>
            <person name="Magnuson J."/>
            <person name="Mondo S."/>
            <person name="Nolan M."/>
            <person name="Ohm R."/>
            <person name="Pangilinan J."/>
            <person name="Park H.-J."/>
            <person name="Ramirez L."/>
            <person name="Alfaro M."/>
            <person name="Sun H."/>
            <person name="Tritt A."/>
            <person name="Yoshinaga Y."/>
            <person name="Zwiers L.-H."/>
            <person name="Turgeon B."/>
            <person name="Goodwin S."/>
            <person name="Spatafora J."/>
            <person name="Crous P."/>
            <person name="Grigoriev I."/>
        </authorList>
    </citation>
    <scope>NUCLEOTIDE SEQUENCE</scope>
    <source>
        <strain evidence="2">CBS 101060</strain>
    </source>
</reference>
<dbReference type="Proteomes" id="UP000799429">
    <property type="component" value="Unassembled WGS sequence"/>
</dbReference>
<dbReference type="InterPro" id="IPR043129">
    <property type="entry name" value="ATPase_NBD"/>
</dbReference>
<dbReference type="CDD" id="cd10170">
    <property type="entry name" value="ASKHA_NBD_HSP70"/>
    <property type="match status" value="1"/>
</dbReference>
<evidence type="ECO:0000313" key="2">
    <source>
        <dbReference type="EMBL" id="KAF2841345.1"/>
    </source>
</evidence>
<dbReference type="SUPFAM" id="SSF53067">
    <property type="entry name" value="Actin-like ATPase domain"/>
    <property type="match status" value="2"/>
</dbReference>
<feature type="region of interest" description="Disordered" evidence="1">
    <location>
        <begin position="615"/>
        <end position="650"/>
    </location>
</feature>